<feature type="domain" description="HTH cro/C1-type" evidence="7">
    <location>
        <begin position="7"/>
        <end position="61"/>
    </location>
</feature>
<dbReference type="Proteomes" id="UP000036458">
    <property type="component" value="Chromosome"/>
</dbReference>
<evidence type="ECO:0000313" key="9">
    <source>
        <dbReference type="Proteomes" id="UP000036458"/>
    </source>
</evidence>
<evidence type="ECO:0000256" key="2">
    <source>
        <dbReference type="ARBA" id="ARBA00022692"/>
    </source>
</evidence>
<dbReference type="SMART" id="SM00530">
    <property type="entry name" value="HTH_XRE"/>
    <property type="match status" value="1"/>
</dbReference>
<sequence length="210" mass="23616">MTLGATVAAERKRRGISQEELADLAQVSLRTIQRIEREESMPRGFTLKAIAHALGQSVEDFSALPATPVASEIPEVLVPEPVLAPSLPASAYLQQLNLSAFSFLLFPYLGFLVPLWLRKKQKEAQLEHPAGARIINFQLMWCIGMHLALLGALLVQLAAAHYFQLRFPFLVMGCFFTLYLVNIFTLTRASLQLRRGNTQVYQKWGHLFLH</sequence>
<dbReference type="AlphaFoldDB" id="A0A0H4VN88"/>
<comment type="subcellular location">
    <subcellularLocation>
        <location evidence="1">Membrane</location>
        <topology evidence="1">Multi-pass membrane protein</topology>
    </subcellularLocation>
</comment>
<feature type="transmembrane region" description="Helical" evidence="6">
    <location>
        <begin position="96"/>
        <end position="117"/>
    </location>
</feature>
<keyword evidence="2 6" id="KW-0812">Transmembrane</keyword>
<accession>A0A0H4VN88</accession>
<evidence type="ECO:0000256" key="4">
    <source>
        <dbReference type="ARBA" id="ARBA00023125"/>
    </source>
</evidence>
<dbReference type="Gene3D" id="1.10.260.40">
    <property type="entry name" value="lambda repressor-like DNA-binding domains"/>
    <property type="match status" value="1"/>
</dbReference>
<organism evidence="8 9">
    <name type="scientific">Rufibacter radiotolerans</name>
    <dbReference type="NCBI Taxonomy" id="1379910"/>
    <lineage>
        <taxon>Bacteria</taxon>
        <taxon>Pseudomonadati</taxon>
        <taxon>Bacteroidota</taxon>
        <taxon>Cytophagia</taxon>
        <taxon>Cytophagales</taxon>
        <taxon>Hymenobacteraceae</taxon>
        <taxon>Rufibacter</taxon>
    </lineage>
</organism>
<feature type="transmembrane region" description="Helical" evidence="6">
    <location>
        <begin position="138"/>
        <end position="159"/>
    </location>
</feature>
<keyword evidence="4" id="KW-0238">DNA-binding</keyword>
<name>A0A0H4VN88_9BACT</name>
<dbReference type="CDD" id="cd00093">
    <property type="entry name" value="HTH_XRE"/>
    <property type="match status" value="1"/>
</dbReference>
<dbReference type="RefSeq" id="WP_048921822.1">
    <property type="nucleotide sequence ID" value="NZ_CP010777.1"/>
</dbReference>
<dbReference type="Pfam" id="PF09685">
    <property type="entry name" value="MamF_MmsF"/>
    <property type="match status" value="1"/>
</dbReference>
<evidence type="ECO:0000259" key="7">
    <source>
        <dbReference type="PROSITE" id="PS50943"/>
    </source>
</evidence>
<dbReference type="OrthoDB" id="1357763at2"/>
<dbReference type="PANTHER" id="PTHR46797">
    <property type="entry name" value="HTH-TYPE TRANSCRIPTIONAL REGULATOR"/>
    <property type="match status" value="1"/>
</dbReference>
<dbReference type="PANTHER" id="PTHR46797:SF1">
    <property type="entry name" value="METHYLPHOSPHONATE SYNTHASE"/>
    <property type="match status" value="1"/>
</dbReference>
<reference evidence="8 9" key="1">
    <citation type="submission" date="2015-01" db="EMBL/GenBank/DDBJ databases">
        <title>Rufibacter sp./DG31D/ whole genome sequencing.</title>
        <authorList>
            <person name="Kim M.K."/>
            <person name="Srinivasan S."/>
            <person name="Lee J.-J."/>
        </authorList>
    </citation>
    <scope>NUCLEOTIDE SEQUENCE [LARGE SCALE GENOMIC DNA]</scope>
    <source>
        <strain evidence="8 9">DG31D</strain>
    </source>
</reference>
<keyword evidence="3 6" id="KW-1133">Transmembrane helix</keyword>
<dbReference type="SUPFAM" id="SSF47413">
    <property type="entry name" value="lambda repressor-like DNA-binding domains"/>
    <property type="match status" value="1"/>
</dbReference>
<dbReference type="PATRIC" id="fig|1379910.4.peg.3481"/>
<evidence type="ECO:0000256" key="3">
    <source>
        <dbReference type="ARBA" id="ARBA00022989"/>
    </source>
</evidence>
<evidence type="ECO:0000256" key="1">
    <source>
        <dbReference type="ARBA" id="ARBA00004141"/>
    </source>
</evidence>
<dbReference type="GO" id="GO:0003677">
    <property type="term" value="F:DNA binding"/>
    <property type="evidence" value="ECO:0007669"/>
    <property type="project" value="UniProtKB-KW"/>
</dbReference>
<dbReference type="KEGG" id="ruf:TH63_15960"/>
<dbReference type="GO" id="GO:0003700">
    <property type="term" value="F:DNA-binding transcription factor activity"/>
    <property type="evidence" value="ECO:0007669"/>
    <property type="project" value="TreeGrafter"/>
</dbReference>
<dbReference type="InterPro" id="IPR010982">
    <property type="entry name" value="Lambda_DNA-bd_dom_sf"/>
</dbReference>
<dbReference type="InterPro" id="IPR019109">
    <property type="entry name" value="MamF_MmsF"/>
</dbReference>
<dbReference type="Pfam" id="PF01381">
    <property type="entry name" value="HTH_3"/>
    <property type="match status" value="1"/>
</dbReference>
<dbReference type="PROSITE" id="PS50943">
    <property type="entry name" value="HTH_CROC1"/>
    <property type="match status" value="1"/>
</dbReference>
<keyword evidence="9" id="KW-1185">Reference proteome</keyword>
<proteinExistence type="predicted"/>
<protein>
    <recommendedName>
        <fullName evidence="7">HTH cro/C1-type domain-containing protein</fullName>
    </recommendedName>
</protein>
<feature type="transmembrane region" description="Helical" evidence="6">
    <location>
        <begin position="165"/>
        <end position="186"/>
    </location>
</feature>
<gene>
    <name evidence="8" type="ORF">TH63_15960</name>
</gene>
<dbReference type="InterPro" id="IPR050807">
    <property type="entry name" value="TransReg_Diox_bact_type"/>
</dbReference>
<evidence type="ECO:0000256" key="6">
    <source>
        <dbReference type="SAM" id="Phobius"/>
    </source>
</evidence>
<dbReference type="GO" id="GO:0005829">
    <property type="term" value="C:cytosol"/>
    <property type="evidence" value="ECO:0007669"/>
    <property type="project" value="TreeGrafter"/>
</dbReference>
<dbReference type="EMBL" id="CP010777">
    <property type="protein sequence ID" value="AKQ46778.1"/>
    <property type="molecule type" value="Genomic_DNA"/>
</dbReference>
<evidence type="ECO:0000313" key="8">
    <source>
        <dbReference type="EMBL" id="AKQ46778.1"/>
    </source>
</evidence>
<keyword evidence="5 6" id="KW-0472">Membrane</keyword>
<evidence type="ECO:0000256" key="5">
    <source>
        <dbReference type="ARBA" id="ARBA00023136"/>
    </source>
</evidence>
<dbReference type="InterPro" id="IPR001387">
    <property type="entry name" value="Cro/C1-type_HTH"/>
</dbReference>
<dbReference type="STRING" id="1379910.TH63_15960"/>